<keyword evidence="4 8" id="KW-0720">Serine protease</keyword>
<keyword evidence="8" id="KW-0964">Secreted</keyword>
<proteinExistence type="inferred from homology"/>
<feature type="domain" description="Peptidase S1" evidence="9">
    <location>
        <begin position="118"/>
        <end position="359"/>
    </location>
</feature>
<keyword evidence="5" id="KW-1015">Disulfide bond</keyword>
<dbReference type="Proteomes" id="UP001153636">
    <property type="component" value="Chromosome 2"/>
</dbReference>
<accession>A0A9P0CQC8</accession>
<feature type="domain" description="Clip" evidence="10">
    <location>
        <begin position="26"/>
        <end position="79"/>
    </location>
</feature>
<protein>
    <recommendedName>
        <fullName evidence="8">CLIP domain-containing serine protease</fullName>
        <ecNumber evidence="8">3.4.21.-</ecNumber>
    </recommendedName>
</protein>
<dbReference type="CDD" id="cd00190">
    <property type="entry name" value="Tryp_SPc"/>
    <property type="match status" value="1"/>
</dbReference>
<organism evidence="11 12">
    <name type="scientific">Psylliodes chrysocephalus</name>
    <dbReference type="NCBI Taxonomy" id="3402493"/>
    <lineage>
        <taxon>Eukaryota</taxon>
        <taxon>Metazoa</taxon>
        <taxon>Ecdysozoa</taxon>
        <taxon>Arthropoda</taxon>
        <taxon>Hexapoda</taxon>
        <taxon>Insecta</taxon>
        <taxon>Pterygota</taxon>
        <taxon>Neoptera</taxon>
        <taxon>Endopterygota</taxon>
        <taxon>Coleoptera</taxon>
        <taxon>Polyphaga</taxon>
        <taxon>Cucujiformia</taxon>
        <taxon>Chrysomeloidea</taxon>
        <taxon>Chrysomelidae</taxon>
        <taxon>Galerucinae</taxon>
        <taxon>Alticini</taxon>
        <taxon>Psylliodes</taxon>
    </lineage>
</organism>
<dbReference type="InterPro" id="IPR022700">
    <property type="entry name" value="CLIP"/>
</dbReference>
<evidence type="ECO:0000256" key="7">
    <source>
        <dbReference type="ARBA" id="ARBA00024195"/>
    </source>
</evidence>
<dbReference type="SMART" id="SM00680">
    <property type="entry name" value="CLIP"/>
    <property type="match status" value="1"/>
</dbReference>
<dbReference type="EMBL" id="OV651814">
    <property type="protein sequence ID" value="CAH1105991.1"/>
    <property type="molecule type" value="Genomic_DNA"/>
</dbReference>
<evidence type="ECO:0000259" key="10">
    <source>
        <dbReference type="PROSITE" id="PS51888"/>
    </source>
</evidence>
<dbReference type="PRINTS" id="PR00722">
    <property type="entry name" value="CHYMOTRYPSIN"/>
</dbReference>
<dbReference type="FunFam" id="2.40.10.10:FF:000028">
    <property type="entry name" value="Serine protease easter"/>
    <property type="match status" value="1"/>
</dbReference>
<dbReference type="PROSITE" id="PS50240">
    <property type="entry name" value="TRYPSIN_DOM"/>
    <property type="match status" value="1"/>
</dbReference>
<feature type="chain" id="PRO_5040532632" description="CLIP domain-containing serine protease" evidence="8">
    <location>
        <begin position="22"/>
        <end position="362"/>
    </location>
</feature>
<gene>
    <name evidence="11" type="ORF">PSYICH_LOCUS7496</name>
</gene>
<dbReference type="InterPro" id="IPR043504">
    <property type="entry name" value="Peptidase_S1_PA_chymotrypsin"/>
</dbReference>
<reference evidence="11" key="1">
    <citation type="submission" date="2022-01" db="EMBL/GenBank/DDBJ databases">
        <authorList>
            <person name="King R."/>
        </authorList>
    </citation>
    <scope>NUCLEOTIDE SEQUENCE</scope>
</reference>
<dbReference type="InterPro" id="IPR038565">
    <property type="entry name" value="CLIP_sf"/>
</dbReference>
<name>A0A9P0CQC8_9CUCU</name>
<evidence type="ECO:0000256" key="8">
    <source>
        <dbReference type="RuleBase" id="RU366078"/>
    </source>
</evidence>
<dbReference type="PANTHER" id="PTHR24256">
    <property type="entry name" value="TRYPTASE-RELATED"/>
    <property type="match status" value="1"/>
</dbReference>
<comment type="similarity">
    <text evidence="7 8">Belongs to the peptidase S1 family. CLIP subfamily.</text>
</comment>
<dbReference type="PROSITE" id="PS51888">
    <property type="entry name" value="CLIP"/>
    <property type="match status" value="1"/>
</dbReference>
<evidence type="ECO:0000313" key="11">
    <source>
        <dbReference type="EMBL" id="CAH1105991.1"/>
    </source>
</evidence>
<dbReference type="AlphaFoldDB" id="A0A9P0CQC8"/>
<dbReference type="SMART" id="SM00020">
    <property type="entry name" value="Tryp_SPc"/>
    <property type="match status" value="1"/>
</dbReference>
<comment type="domain">
    <text evidence="8">The clip domain consists of 35-55 residues which are 'knitted' together usually by 3 conserved disulfide bonds forming a clip-like compact structure.</text>
</comment>
<dbReference type="Gene3D" id="3.30.1640.30">
    <property type="match status" value="1"/>
</dbReference>
<dbReference type="Gene3D" id="2.40.10.10">
    <property type="entry name" value="Trypsin-like serine proteases"/>
    <property type="match status" value="2"/>
</dbReference>
<dbReference type="InterPro" id="IPR009003">
    <property type="entry name" value="Peptidase_S1_PA"/>
</dbReference>
<dbReference type="Pfam" id="PF12032">
    <property type="entry name" value="CLIP"/>
    <property type="match status" value="1"/>
</dbReference>
<dbReference type="OrthoDB" id="6732254at2759"/>
<comment type="subcellular location">
    <subcellularLocation>
        <location evidence="8">Secreted</location>
    </subcellularLocation>
</comment>
<evidence type="ECO:0000256" key="5">
    <source>
        <dbReference type="ARBA" id="ARBA00023157"/>
    </source>
</evidence>
<sequence>MFIKFAYYIVPLYLFLCQVEGQLHIECVTPNNETATCEAVHECKVFINSIKNGEQTESQKKFMKKSLCGFIQSTPVVCCGSKSDYNEAHRPKRAADFKLNPALPDDSVCGISIKDSSVKGPTTAGRGEFPWSARLQYNNSNIVYACEGVLINSRYILTAGLCLDEATFKRMGNLYKIRLGEFNCPESEKDCKKEPLDVGITEIIRNPNYGFNGRLNHDDIGLVRLEKDVEFSDTVRPICLPKPGEEPLAVGQLLIESGWFRNSKVQLKTENLLASFENCSKVYKANGVTLTNTHICAGGLSNGTCAGLSGGSLIRRGVQEKAYLEGVISFGPKQCGLSGWPTVYTNVRSYLEWIHSSIKPSI</sequence>
<dbReference type="Pfam" id="PF00089">
    <property type="entry name" value="Trypsin"/>
    <property type="match status" value="1"/>
</dbReference>
<feature type="signal peptide" evidence="8">
    <location>
        <begin position="1"/>
        <end position="21"/>
    </location>
</feature>
<evidence type="ECO:0000256" key="1">
    <source>
        <dbReference type="ARBA" id="ARBA00022670"/>
    </source>
</evidence>
<evidence type="ECO:0000256" key="6">
    <source>
        <dbReference type="ARBA" id="ARBA00023180"/>
    </source>
</evidence>
<dbReference type="SUPFAM" id="SSF50494">
    <property type="entry name" value="Trypsin-like serine proteases"/>
    <property type="match status" value="1"/>
</dbReference>
<evidence type="ECO:0000256" key="3">
    <source>
        <dbReference type="ARBA" id="ARBA00022801"/>
    </source>
</evidence>
<dbReference type="GO" id="GO:0005576">
    <property type="term" value="C:extracellular region"/>
    <property type="evidence" value="ECO:0007669"/>
    <property type="project" value="UniProtKB-SubCell"/>
</dbReference>
<keyword evidence="12" id="KW-1185">Reference proteome</keyword>
<evidence type="ECO:0000259" key="9">
    <source>
        <dbReference type="PROSITE" id="PS50240"/>
    </source>
</evidence>
<dbReference type="InterPro" id="IPR001314">
    <property type="entry name" value="Peptidase_S1A"/>
</dbReference>
<dbReference type="GO" id="GO:0004252">
    <property type="term" value="F:serine-type endopeptidase activity"/>
    <property type="evidence" value="ECO:0007669"/>
    <property type="project" value="UniProtKB-UniRule"/>
</dbReference>
<keyword evidence="2 8" id="KW-0732">Signal</keyword>
<keyword evidence="3 8" id="KW-0378">Hydrolase</keyword>
<dbReference type="InterPro" id="IPR051487">
    <property type="entry name" value="Ser/Thr_Proteases_Immune/Dev"/>
</dbReference>
<evidence type="ECO:0000256" key="4">
    <source>
        <dbReference type="ARBA" id="ARBA00022825"/>
    </source>
</evidence>
<keyword evidence="1 8" id="KW-0645">Protease</keyword>
<evidence type="ECO:0000256" key="2">
    <source>
        <dbReference type="ARBA" id="ARBA00022729"/>
    </source>
</evidence>
<keyword evidence="6" id="KW-0325">Glycoprotein</keyword>
<dbReference type="EC" id="3.4.21.-" evidence="8"/>
<dbReference type="GO" id="GO:0006508">
    <property type="term" value="P:proteolysis"/>
    <property type="evidence" value="ECO:0007669"/>
    <property type="project" value="UniProtKB-KW"/>
</dbReference>
<dbReference type="InterPro" id="IPR001254">
    <property type="entry name" value="Trypsin_dom"/>
</dbReference>
<evidence type="ECO:0000313" key="12">
    <source>
        <dbReference type="Proteomes" id="UP001153636"/>
    </source>
</evidence>